<feature type="compositionally biased region" description="Polar residues" evidence="1">
    <location>
        <begin position="463"/>
        <end position="483"/>
    </location>
</feature>
<evidence type="ECO:0000256" key="1">
    <source>
        <dbReference type="SAM" id="MobiDB-lite"/>
    </source>
</evidence>
<feature type="compositionally biased region" description="Polar residues" evidence="1">
    <location>
        <begin position="34"/>
        <end position="43"/>
    </location>
</feature>
<comment type="caution">
    <text evidence="2">The sequence shown here is derived from an EMBL/GenBank/DDBJ whole genome shotgun (WGS) entry which is preliminary data.</text>
</comment>
<proteinExistence type="predicted"/>
<dbReference type="OrthoDB" id="5421421at2759"/>
<dbReference type="Proteomes" id="UP000781932">
    <property type="component" value="Unassembled WGS sequence"/>
</dbReference>
<feature type="region of interest" description="Disordered" evidence="1">
    <location>
        <begin position="128"/>
        <end position="152"/>
    </location>
</feature>
<protein>
    <submittedName>
        <fullName evidence="2">Uncharacterized protein</fullName>
    </submittedName>
</protein>
<feature type="region of interest" description="Disordered" evidence="1">
    <location>
        <begin position="196"/>
        <end position="278"/>
    </location>
</feature>
<keyword evidence="3" id="KW-1185">Reference proteome</keyword>
<feature type="compositionally biased region" description="Polar residues" evidence="1">
    <location>
        <begin position="53"/>
        <end position="62"/>
    </location>
</feature>
<reference evidence="2" key="2">
    <citation type="submission" date="2020-11" db="EMBL/GenBank/DDBJ databases">
        <title>Whole genome sequencing of Colletotrichum sp.</title>
        <authorList>
            <person name="Li H."/>
        </authorList>
    </citation>
    <scope>NUCLEOTIDE SEQUENCE</scope>
    <source>
        <strain evidence="2">CkLH20</strain>
    </source>
</reference>
<gene>
    <name evidence="2" type="ORF">CkaCkLH20_06737</name>
</gene>
<feature type="compositionally biased region" description="Basic and acidic residues" evidence="1">
    <location>
        <begin position="1"/>
        <end position="15"/>
    </location>
</feature>
<sequence length="515" mass="58033">MSDQHYIDHADRYGERCSPSIQPATTAYPEPPYSVTTFSQPQQAEPHLLTPVSGVSSPSIQDTAKMMQHHPSTTAPMYQSSPANWSNTFDMSAPHSQAPSPLPAMQTAESHFEQNYIPIKDEMPEAPAPYFGSYGVSEQHESDQGSLSPQMHNTFYPMTTGASIFEPSPMMTGPDLAMAHQHPFAPPHNFPLAAQAPVYPSNNFSDSRDKMRRRPSFGLPYPSQINRTASNPRDRQPRVRRPARMRNRPDEPPKPATQSTPLPPTTDEQPGELIIKPNCPPFERFLFERRHELETRKGEGMWKVIQGEFNEAFNTTSNIERLQMMVQRGRSQYLGWPTSEDERLKEALLWGEGQFFKMVYMKFRELGGGKAAHWGQGDIEARAVELGWASSQYEPSPMDPTKNVRRRRKVNARRHSAAGNPTPEAIQMTADERSDLINDIIETRNLKPEFEEEEDARLEMQQMRLQQAQAKATRGAKQQQTQEELLASGGRVTRSVKPSATKAAGKARVQKPRAA</sequence>
<evidence type="ECO:0000313" key="2">
    <source>
        <dbReference type="EMBL" id="KAF9875805.1"/>
    </source>
</evidence>
<dbReference type="AlphaFoldDB" id="A0A9P6LK97"/>
<dbReference type="RefSeq" id="XP_038745266.1">
    <property type="nucleotide sequence ID" value="XM_038889454.1"/>
</dbReference>
<organism evidence="2 3">
    <name type="scientific">Colletotrichum karsti</name>
    <dbReference type="NCBI Taxonomy" id="1095194"/>
    <lineage>
        <taxon>Eukaryota</taxon>
        <taxon>Fungi</taxon>
        <taxon>Dikarya</taxon>
        <taxon>Ascomycota</taxon>
        <taxon>Pezizomycotina</taxon>
        <taxon>Sordariomycetes</taxon>
        <taxon>Hypocreomycetidae</taxon>
        <taxon>Glomerellales</taxon>
        <taxon>Glomerellaceae</taxon>
        <taxon>Colletotrichum</taxon>
        <taxon>Colletotrichum boninense species complex</taxon>
    </lineage>
</organism>
<feature type="region of interest" description="Disordered" evidence="1">
    <location>
        <begin position="462"/>
        <end position="515"/>
    </location>
</feature>
<accession>A0A9P6LK97</accession>
<name>A0A9P6LK97_9PEZI</name>
<dbReference type="EMBL" id="JAATWM020000020">
    <property type="protein sequence ID" value="KAF9875805.1"/>
    <property type="molecule type" value="Genomic_DNA"/>
</dbReference>
<evidence type="ECO:0000313" key="3">
    <source>
        <dbReference type="Proteomes" id="UP000781932"/>
    </source>
</evidence>
<reference evidence="2" key="1">
    <citation type="submission" date="2020-03" db="EMBL/GenBank/DDBJ databases">
        <authorList>
            <person name="He L."/>
        </authorList>
    </citation>
    <scope>NUCLEOTIDE SEQUENCE</scope>
    <source>
        <strain evidence="2">CkLH20</strain>
    </source>
</reference>
<feature type="compositionally biased region" description="Polar residues" evidence="1">
    <location>
        <begin position="70"/>
        <end position="99"/>
    </location>
</feature>
<dbReference type="GeneID" id="62162528"/>
<feature type="region of interest" description="Disordered" evidence="1">
    <location>
        <begin position="1"/>
        <end position="107"/>
    </location>
</feature>